<feature type="compositionally biased region" description="Basic and acidic residues" evidence="5">
    <location>
        <begin position="146"/>
        <end position="155"/>
    </location>
</feature>
<dbReference type="Gene3D" id="2.40.128.20">
    <property type="match status" value="2"/>
</dbReference>
<evidence type="ECO:0000256" key="5">
    <source>
        <dbReference type="SAM" id="MobiDB-lite"/>
    </source>
</evidence>
<feature type="region of interest" description="Disordered" evidence="5">
    <location>
        <begin position="431"/>
        <end position="466"/>
    </location>
</feature>
<dbReference type="PANTHER" id="PTHR11967:SF2">
    <property type="entry name" value="ALPHA-1-ACID GLYCOPROTEIN 1"/>
    <property type="match status" value="1"/>
</dbReference>
<dbReference type="OMA" id="RDEFTQH"/>
<evidence type="ECO:0000256" key="2">
    <source>
        <dbReference type="ARBA" id="ARBA00022525"/>
    </source>
</evidence>
<evidence type="ECO:0000313" key="8">
    <source>
        <dbReference type="Ensembl" id="ENSAPLP00000032761.1"/>
    </source>
</evidence>
<keyword evidence="2" id="KW-0964">Secreted</keyword>
<proteinExistence type="predicted"/>
<evidence type="ECO:0000313" key="9">
    <source>
        <dbReference type="Proteomes" id="UP000016666"/>
    </source>
</evidence>
<evidence type="ECO:0000256" key="3">
    <source>
        <dbReference type="ARBA" id="ARBA00022729"/>
    </source>
</evidence>
<reference evidence="8" key="3">
    <citation type="submission" date="2025-09" db="UniProtKB">
        <authorList>
            <consortium name="Ensembl"/>
        </authorList>
    </citation>
    <scope>IDENTIFICATION</scope>
</reference>
<dbReference type="GO" id="GO:0005615">
    <property type="term" value="C:extracellular space"/>
    <property type="evidence" value="ECO:0007669"/>
    <property type="project" value="TreeGrafter"/>
</dbReference>
<dbReference type="InterPro" id="IPR000566">
    <property type="entry name" value="Lipocln_cytosolic_FA-bd_dom"/>
</dbReference>
<keyword evidence="4" id="KW-0325">Glycoprotein</keyword>
<dbReference type="AlphaFoldDB" id="A0A493U3R6"/>
<evidence type="ECO:0000259" key="7">
    <source>
        <dbReference type="Pfam" id="PF00061"/>
    </source>
</evidence>
<dbReference type="Ensembl" id="ENSAPLT00000020528.1">
    <property type="protein sequence ID" value="ENSAPLP00000032761.1"/>
    <property type="gene ID" value="ENSAPLG00000030898.1"/>
</dbReference>
<comment type="subcellular location">
    <subcellularLocation>
        <location evidence="1">Secreted</location>
    </subcellularLocation>
</comment>
<dbReference type="STRING" id="8840.ENSAPLP00000032761"/>
<feature type="domain" description="Lipocalin/cytosolic fatty-acid binding" evidence="7">
    <location>
        <begin position="285"/>
        <end position="426"/>
    </location>
</feature>
<evidence type="ECO:0000256" key="1">
    <source>
        <dbReference type="ARBA" id="ARBA00004613"/>
    </source>
</evidence>
<keyword evidence="9" id="KW-1185">Reference proteome</keyword>
<name>A0A493U3R6_ANAPP</name>
<reference evidence="8 9" key="1">
    <citation type="submission" date="2017-10" db="EMBL/GenBank/DDBJ databases">
        <title>A new Pekin duck reference genome.</title>
        <authorList>
            <person name="Hou Z.-C."/>
            <person name="Zhou Z.-K."/>
            <person name="Zhu F."/>
            <person name="Hou S.-S."/>
        </authorList>
    </citation>
    <scope>NUCLEOTIDE SEQUENCE [LARGE SCALE GENOMIC DNA]</scope>
</reference>
<feature type="region of interest" description="Disordered" evidence="5">
    <location>
        <begin position="91"/>
        <end position="174"/>
    </location>
</feature>
<protein>
    <recommendedName>
        <fullName evidence="7">Lipocalin/cytosolic fatty-acid binding domain-containing protein</fullName>
    </recommendedName>
</protein>
<accession>A0A493U3R6</accession>
<feature type="compositionally biased region" description="Low complexity" evidence="5">
    <location>
        <begin position="456"/>
        <end position="466"/>
    </location>
</feature>
<dbReference type="SUPFAM" id="SSF50814">
    <property type="entry name" value="Lipocalins"/>
    <property type="match status" value="2"/>
</dbReference>
<dbReference type="Proteomes" id="UP000016666">
    <property type="component" value="Chromosome 18"/>
</dbReference>
<dbReference type="Pfam" id="PF00061">
    <property type="entry name" value="Lipocalin"/>
    <property type="match status" value="1"/>
</dbReference>
<sequence length="466" mass="49027">MLPCLLLPVLAVGLVRAHADEPHACAPLPLAVMDNATVDGLLGHWVYIMGASNYPPHVAEMKELKYATFTFLPGSHDDEFSVTETLRLGGAGGVHGRADQDRQGAAGHEAQQGVLPGPQPLGTDTQREQGAPGGVPGPAALPRLHAGGDLRHLPEGRLSPRGQGEGRSHLGHRRRVTGRTHTVPFPEGICSFSVLTSSWNKACVTAACCVPSLRPHMGWGRLRAQLGPCLLPSVRQNPGDLGDGAAMAAAGIAAILILTALPPAAAAPCEPTQSPANATAPGLLGTWRYVAGAAQLPQHLLELLLIDHGHLRVEPSAGGQELLVTQHVAAGGRCLSNNSTYFQLPDGGGTVLVKHAKTQQTVGTLLNLSSEDILLIQHQLQKERTYSALYLYARNQTVSKAQRDEFTQHAQRLGLSEGEIVYAPWRQELCQVEETQDGGAQGTAPPATGPEPPAPSGAGSTTSQHQ</sequence>
<evidence type="ECO:0000256" key="6">
    <source>
        <dbReference type="SAM" id="SignalP"/>
    </source>
</evidence>
<evidence type="ECO:0000256" key="4">
    <source>
        <dbReference type="ARBA" id="ARBA00023180"/>
    </source>
</evidence>
<reference evidence="8" key="2">
    <citation type="submission" date="2025-08" db="UniProtKB">
        <authorList>
            <consortium name="Ensembl"/>
        </authorList>
    </citation>
    <scope>IDENTIFICATION</scope>
</reference>
<keyword evidence="3 6" id="KW-0732">Signal</keyword>
<feature type="signal peptide" evidence="6">
    <location>
        <begin position="1"/>
        <end position="19"/>
    </location>
</feature>
<feature type="chain" id="PRO_5019743460" description="Lipocalin/cytosolic fatty-acid binding domain-containing protein" evidence="6">
    <location>
        <begin position="20"/>
        <end position="466"/>
    </location>
</feature>
<dbReference type="InterPro" id="IPR012674">
    <property type="entry name" value="Calycin"/>
</dbReference>
<organism evidence="8 9">
    <name type="scientific">Anas platyrhynchos platyrhynchos</name>
    <name type="common">Northern mallard</name>
    <dbReference type="NCBI Taxonomy" id="8840"/>
    <lineage>
        <taxon>Eukaryota</taxon>
        <taxon>Metazoa</taxon>
        <taxon>Chordata</taxon>
        <taxon>Craniata</taxon>
        <taxon>Vertebrata</taxon>
        <taxon>Euteleostomi</taxon>
        <taxon>Archelosauria</taxon>
        <taxon>Archosauria</taxon>
        <taxon>Dinosauria</taxon>
        <taxon>Saurischia</taxon>
        <taxon>Theropoda</taxon>
        <taxon>Coelurosauria</taxon>
        <taxon>Aves</taxon>
        <taxon>Neognathae</taxon>
        <taxon>Galloanserae</taxon>
        <taxon>Anseriformes</taxon>
        <taxon>Anatidae</taxon>
        <taxon>Anatinae</taxon>
        <taxon>Anas</taxon>
    </lineage>
</organism>
<dbReference type="PANTHER" id="PTHR11967">
    <property type="entry name" value="ALPHA-1-ACID GLYCOPROTEIN"/>
    <property type="match status" value="1"/>
</dbReference>